<feature type="transmembrane region" description="Helical" evidence="13">
    <location>
        <begin position="175"/>
        <end position="197"/>
    </location>
</feature>
<dbReference type="AlphaFoldDB" id="A0A1H0Q244"/>
<feature type="coiled-coil region" evidence="12">
    <location>
        <begin position="233"/>
        <end position="260"/>
    </location>
</feature>
<name>A0A1H0Q244_9BACI</name>
<evidence type="ECO:0000256" key="12">
    <source>
        <dbReference type="SAM" id="Coils"/>
    </source>
</evidence>
<dbReference type="OrthoDB" id="9776552at2"/>
<keyword evidence="11 13" id="KW-0472">Membrane</keyword>
<dbReference type="InterPro" id="IPR003594">
    <property type="entry name" value="HATPase_dom"/>
</dbReference>
<reference evidence="17" key="1">
    <citation type="submission" date="2016-10" db="EMBL/GenBank/DDBJ databases">
        <authorList>
            <person name="Varghese N."/>
            <person name="Submissions S."/>
        </authorList>
    </citation>
    <scope>NUCLEOTIDE SEQUENCE [LARGE SCALE GENOMIC DNA]</scope>
    <source>
        <strain evidence="17">IBRC-M10078</strain>
    </source>
</reference>
<dbReference type="SUPFAM" id="SSF55874">
    <property type="entry name" value="ATPase domain of HSP90 chaperone/DNA topoisomerase II/histidine kinase"/>
    <property type="match status" value="1"/>
</dbReference>
<feature type="domain" description="Histidine kinase" evidence="14">
    <location>
        <begin position="196"/>
        <end position="479"/>
    </location>
</feature>
<evidence type="ECO:0000256" key="11">
    <source>
        <dbReference type="ARBA" id="ARBA00023136"/>
    </source>
</evidence>
<dbReference type="PROSITE" id="PS50109">
    <property type="entry name" value="HIS_KIN"/>
    <property type="match status" value="1"/>
</dbReference>
<dbReference type="RefSeq" id="WP_090849631.1">
    <property type="nucleotide sequence ID" value="NZ_FNJU01000001.1"/>
</dbReference>
<dbReference type="GO" id="GO:0000155">
    <property type="term" value="F:phosphorelay sensor kinase activity"/>
    <property type="evidence" value="ECO:0007669"/>
    <property type="project" value="InterPro"/>
</dbReference>
<evidence type="ECO:0000256" key="5">
    <source>
        <dbReference type="ARBA" id="ARBA00022553"/>
    </source>
</evidence>
<keyword evidence="13" id="KW-0812">Transmembrane</keyword>
<dbReference type="PANTHER" id="PTHR34220:SF7">
    <property type="entry name" value="SENSOR HISTIDINE KINASE YPDA"/>
    <property type="match status" value="1"/>
</dbReference>
<dbReference type="PROSITE" id="PS50885">
    <property type="entry name" value="HAMP"/>
    <property type="match status" value="1"/>
</dbReference>
<evidence type="ECO:0000256" key="8">
    <source>
        <dbReference type="ARBA" id="ARBA00022777"/>
    </source>
</evidence>
<dbReference type="InterPro" id="IPR036890">
    <property type="entry name" value="HATPase_C_sf"/>
</dbReference>
<evidence type="ECO:0000256" key="2">
    <source>
        <dbReference type="ARBA" id="ARBA00004651"/>
    </source>
</evidence>
<dbReference type="SMART" id="SM00304">
    <property type="entry name" value="HAMP"/>
    <property type="match status" value="1"/>
</dbReference>
<evidence type="ECO:0000256" key="1">
    <source>
        <dbReference type="ARBA" id="ARBA00000085"/>
    </source>
</evidence>
<comment type="subcellular location">
    <subcellularLocation>
        <location evidence="2">Cell membrane</location>
        <topology evidence="2">Multi-pass membrane protein</topology>
    </subcellularLocation>
</comment>
<evidence type="ECO:0000256" key="4">
    <source>
        <dbReference type="ARBA" id="ARBA00022475"/>
    </source>
</evidence>
<dbReference type="Gene3D" id="6.10.340.10">
    <property type="match status" value="1"/>
</dbReference>
<evidence type="ECO:0000256" key="9">
    <source>
        <dbReference type="ARBA" id="ARBA00022840"/>
    </source>
</evidence>
<keyword evidence="4" id="KW-1003">Cell membrane</keyword>
<dbReference type="Pfam" id="PF02518">
    <property type="entry name" value="HATPase_c"/>
    <property type="match status" value="1"/>
</dbReference>
<evidence type="ECO:0000259" key="14">
    <source>
        <dbReference type="PROSITE" id="PS50109"/>
    </source>
</evidence>
<evidence type="ECO:0000256" key="13">
    <source>
        <dbReference type="SAM" id="Phobius"/>
    </source>
</evidence>
<keyword evidence="9" id="KW-0067">ATP-binding</keyword>
<keyword evidence="13" id="KW-1133">Transmembrane helix</keyword>
<keyword evidence="5" id="KW-0597">Phosphoprotein</keyword>
<dbReference type="InterPro" id="IPR010559">
    <property type="entry name" value="Sig_transdc_His_kin_internal"/>
</dbReference>
<dbReference type="Pfam" id="PF00672">
    <property type="entry name" value="HAMP"/>
    <property type="match status" value="1"/>
</dbReference>
<proteinExistence type="predicted"/>
<dbReference type="GO" id="GO:0005524">
    <property type="term" value="F:ATP binding"/>
    <property type="evidence" value="ECO:0007669"/>
    <property type="project" value="UniProtKB-KW"/>
</dbReference>
<keyword evidence="17" id="KW-1185">Reference proteome</keyword>
<dbReference type="CDD" id="cd06225">
    <property type="entry name" value="HAMP"/>
    <property type="match status" value="1"/>
</dbReference>
<evidence type="ECO:0000259" key="15">
    <source>
        <dbReference type="PROSITE" id="PS50885"/>
    </source>
</evidence>
<keyword evidence="10" id="KW-0902">Two-component regulatory system</keyword>
<dbReference type="Proteomes" id="UP000199159">
    <property type="component" value="Unassembled WGS sequence"/>
</dbReference>
<dbReference type="Gene3D" id="3.30.565.10">
    <property type="entry name" value="Histidine kinase-like ATPase, C-terminal domain"/>
    <property type="match status" value="1"/>
</dbReference>
<evidence type="ECO:0000256" key="7">
    <source>
        <dbReference type="ARBA" id="ARBA00022741"/>
    </source>
</evidence>
<dbReference type="InterPro" id="IPR003660">
    <property type="entry name" value="HAMP_dom"/>
</dbReference>
<evidence type="ECO:0000313" key="17">
    <source>
        <dbReference type="Proteomes" id="UP000199159"/>
    </source>
</evidence>
<dbReference type="InterPro" id="IPR005467">
    <property type="entry name" value="His_kinase_dom"/>
</dbReference>
<evidence type="ECO:0000256" key="3">
    <source>
        <dbReference type="ARBA" id="ARBA00012438"/>
    </source>
</evidence>
<dbReference type="InterPro" id="IPR004358">
    <property type="entry name" value="Sig_transdc_His_kin-like_C"/>
</dbReference>
<dbReference type="SUPFAM" id="SSF158472">
    <property type="entry name" value="HAMP domain-like"/>
    <property type="match status" value="1"/>
</dbReference>
<accession>A0A1H0Q244</accession>
<keyword evidence="8 16" id="KW-0418">Kinase</keyword>
<keyword evidence="7" id="KW-0547">Nucleotide-binding</keyword>
<dbReference type="GO" id="GO:0005886">
    <property type="term" value="C:plasma membrane"/>
    <property type="evidence" value="ECO:0007669"/>
    <property type="project" value="UniProtKB-SubCell"/>
</dbReference>
<dbReference type="PANTHER" id="PTHR34220">
    <property type="entry name" value="SENSOR HISTIDINE KINASE YPDA"/>
    <property type="match status" value="1"/>
</dbReference>
<protein>
    <recommendedName>
        <fullName evidence="3">histidine kinase</fullName>
        <ecNumber evidence="3">2.7.13.3</ecNumber>
    </recommendedName>
</protein>
<feature type="domain" description="HAMP" evidence="15">
    <location>
        <begin position="199"/>
        <end position="252"/>
    </location>
</feature>
<keyword evidence="12" id="KW-0175">Coiled coil</keyword>
<dbReference type="Pfam" id="PF06580">
    <property type="entry name" value="His_kinase"/>
    <property type="match status" value="1"/>
</dbReference>
<sequence length="479" mass="55901">MIRIRTKLLLYFGVILLLVNGVIYYLYDSSENIMDEYDSSFHRFLLLKEISQQTNEMTEYVNGFIVEKDQVFINEYKENLYALQENKIRLSLEVENENNYVILRNYQNMIESFVKECESTIKAFEQGNIDQYSYHYNQSVKISGFILESTLSLINSELTDYQNFYDELSHRNSNYQLMGIFLVVSIFIFCTLLAILISRGITKPIHKLALAAEEISIGKFSGEDIKTNSNDELKLLTETFNEMRKNIRDLVIEIKEQSELDTLLKELELKSLQNQINPHFLFNTLNIIAKLAYLEDANQTSKLIESVSFLLRYNLADLEKPTTLRDEIKLVEEYFTIQQTRFSDRIVFEMDIDDQCVYQLIPRMTLQPIIENAFIHGLEDYEEGARLLLTIYQKQGRTIIDIIDNGVGMDEQTRQKLLNSLNNEEETGKDVHKSGHSTGIGIKNVIKRLEIYFKHKEMVEIESELGKGTLFRIKLPMTN</sequence>
<evidence type="ECO:0000256" key="6">
    <source>
        <dbReference type="ARBA" id="ARBA00022679"/>
    </source>
</evidence>
<evidence type="ECO:0000256" key="10">
    <source>
        <dbReference type="ARBA" id="ARBA00023012"/>
    </source>
</evidence>
<comment type="catalytic activity">
    <reaction evidence="1">
        <text>ATP + protein L-histidine = ADP + protein N-phospho-L-histidine.</text>
        <dbReference type="EC" id="2.7.13.3"/>
    </reaction>
</comment>
<evidence type="ECO:0000313" key="16">
    <source>
        <dbReference type="EMBL" id="SDP10738.1"/>
    </source>
</evidence>
<feature type="transmembrane region" description="Helical" evidence="13">
    <location>
        <begin position="9"/>
        <end position="27"/>
    </location>
</feature>
<gene>
    <name evidence="16" type="ORF">SAMN05216565_101539</name>
</gene>
<dbReference type="PRINTS" id="PR00344">
    <property type="entry name" value="BCTRLSENSOR"/>
</dbReference>
<organism evidence="16 17">
    <name type="scientific">Litchfieldia salsa</name>
    <dbReference type="NCBI Taxonomy" id="930152"/>
    <lineage>
        <taxon>Bacteria</taxon>
        <taxon>Bacillati</taxon>
        <taxon>Bacillota</taxon>
        <taxon>Bacilli</taxon>
        <taxon>Bacillales</taxon>
        <taxon>Bacillaceae</taxon>
        <taxon>Litchfieldia</taxon>
    </lineage>
</organism>
<dbReference type="EMBL" id="FNJU01000001">
    <property type="protein sequence ID" value="SDP10738.1"/>
    <property type="molecule type" value="Genomic_DNA"/>
</dbReference>
<dbReference type="EC" id="2.7.13.3" evidence="3"/>
<dbReference type="InterPro" id="IPR050640">
    <property type="entry name" value="Bact_2-comp_sensor_kinase"/>
</dbReference>
<keyword evidence="6" id="KW-0808">Transferase</keyword>
<dbReference type="STRING" id="930152.SAMN05216565_101539"/>